<evidence type="ECO:0000313" key="1">
    <source>
        <dbReference type="EMBL" id="QTA93771.1"/>
    </source>
</evidence>
<dbReference type="KEGG" id="dmm:dnm_098790"/>
<keyword evidence="2" id="KW-1185">Reference proteome</keyword>
<accession>A0A975BXR2</accession>
<reference evidence="1" key="1">
    <citation type="journal article" date="2021" name="Microb. Physiol.">
        <title>Proteogenomic Insights into the Physiology of Marine, Sulfate-Reducing, Filamentous Desulfonema limicola and Desulfonema magnum.</title>
        <authorList>
            <person name="Schnaars V."/>
            <person name="Wohlbrand L."/>
            <person name="Scheve S."/>
            <person name="Hinrichs C."/>
            <person name="Reinhardt R."/>
            <person name="Rabus R."/>
        </authorList>
    </citation>
    <scope>NUCLEOTIDE SEQUENCE</scope>
    <source>
        <strain evidence="1">4be13</strain>
    </source>
</reference>
<dbReference type="EMBL" id="CP061800">
    <property type="protein sequence ID" value="QTA93771.1"/>
    <property type="molecule type" value="Genomic_DNA"/>
</dbReference>
<gene>
    <name evidence="1" type="ORF">dnm_098790</name>
</gene>
<organism evidence="1 2">
    <name type="scientific">Desulfonema magnum</name>
    <dbReference type="NCBI Taxonomy" id="45655"/>
    <lineage>
        <taxon>Bacteria</taxon>
        <taxon>Pseudomonadati</taxon>
        <taxon>Thermodesulfobacteriota</taxon>
        <taxon>Desulfobacteria</taxon>
        <taxon>Desulfobacterales</taxon>
        <taxon>Desulfococcaceae</taxon>
        <taxon>Desulfonema</taxon>
    </lineage>
</organism>
<dbReference type="Proteomes" id="UP000663722">
    <property type="component" value="Chromosome"/>
</dbReference>
<evidence type="ECO:0000313" key="2">
    <source>
        <dbReference type="Proteomes" id="UP000663722"/>
    </source>
</evidence>
<dbReference type="AlphaFoldDB" id="A0A975BXR2"/>
<protein>
    <submittedName>
        <fullName evidence="1">Uncharacterized protein</fullName>
    </submittedName>
</protein>
<proteinExistence type="predicted"/>
<name>A0A975BXR2_9BACT</name>
<sequence>MITLNPPLESRSPHGGRGLKLRIELALCRRRKSLPARGAWIETLAERTL</sequence>